<dbReference type="AlphaFoldDB" id="A0A811K7V0"/>
<evidence type="ECO:0000313" key="2">
    <source>
        <dbReference type="EMBL" id="CAD5211424.1"/>
    </source>
</evidence>
<accession>A0A811K7V0</accession>
<protein>
    <submittedName>
        <fullName evidence="2">Uncharacterized protein</fullName>
    </submittedName>
</protein>
<keyword evidence="3" id="KW-1185">Reference proteome</keyword>
<gene>
    <name evidence="2" type="ORF">BOKJ2_LOCUS3687</name>
</gene>
<organism evidence="2 3">
    <name type="scientific">Bursaphelenchus okinawaensis</name>
    <dbReference type="NCBI Taxonomy" id="465554"/>
    <lineage>
        <taxon>Eukaryota</taxon>
        <taxon>Metazoa</taxon>
        <taxon>Ecdysozoa</taxon>
        <taxon>Nematoda</taxon>
        <taxon>Chromadorea</taxon>
        <taxon>Rhabditida</taxon>
        <taxon>Tylenchina</taxon>
        <taxon>Tylenchomorpha</taxon>
        <taxon>Aphelenchoidea</taxon>
        <taxon>Aphelenchoididae</taxon>
        <taxon>Bursaphelenchus</taxon>
    </lineage>
</organism>
<proteinExistence type="predicted"/>
<comment type="caution">
    <text evidence="2">The sequence shown here is derived from an EMBL/GenBank/DDBJ whole genome shotgun (WGS) entry which is preliminary data.</text>
</comment>
<keyword evidence="1" id="KW-0812">Transmembrane</keyword>
<name>A0A811K7V0_9BILA</name>
<keyword evidence="1" id="KW-0472">Membrane</keyword>
<evidence type="ECO:0000256" key="1">
    <source>
        <dbReference type="SAM" id="Phobius"/>
    </source>
</evidence>
<dbReference type="OrthoDB" id="10571157at2759"/>
<keyword evidence="1" id="KW-1133">Transmembrane helix</keyword>
<evidence type="ECO:0000313" key="3">
    <source>
        <dbReference type="Proteomes" id="UP000614601"/>
    </source>
</evidence>
<dbReference type="Proteomes" id="UP000614601">
    <property type="component" value="Unassembled WGS sequence"/>
</dbReference>
<feature type="transmembrane region" description="Helical" evidence="1">
    <location>
        <begin position="133"/>
        <end position="152"/>
    </location>
</feature>
<reference evidence="2" key="1">
    <citation type="submission" date="2020-09" db="EMBL/GenBank/DDBJ databases">
        <authorList>
            <person name="Kikuchi T."/>
        </authorList>
    </citation>
    <scope>NUCLEOTIDE SEQUENCE</scope>
    <source>
        <strain evidence="2">SH1</strain>
    </source>
</reference>
<dbReference type="Proteomes" id="UP000783686">
    <property type="component" value="Unassembled WGS sequence"/>
</dbReference>
<dbReference type="EMBL" id="CAJFCW020000002">
    <property type="protein sequence ID" value="CAG9093440.1"/>
    <property type="molecule type" value="Genomic_DNA"/>
</dbReference>
<dbReference type="EMBL" id="CAJFDH010000002">
    <property type="protein sequence ID" value="CAD5211424.1"/>
    <property type="molecule type" value="Genomic_DNA"/>
</dbReference>
<sequence length="154" mass="17583">MYKKVVEYRENQLTVETTKRHVPLMLMYPKDDKVAVTIEPDDCVVHVVDFELTCGVNTNVSKTVSISVDSKPTRKHCSLKSEQYDNDNNAIAVDIWVEDANSPCKYKVTFSENVVLLLPQMVMDRYMVNMDSGGASLPVYTLVYYIIMISLYNL</sequence>